<dbReference type="InterPro" id="IPR025443">
    <property type="entry name" value="DUF4307"/>
</dbReference>
<keyword evidence="4" id="KW-1185">Reference proteome</keyword>
<evidence type="ECO:0000313" key="3">
    <source>
        <dbReference type="EMBL" id="PXX68708.1"/>
    </source>
</evidence>
<dbReference type="Pfam" id="PF14155">
    <property type="entry name" value="DUF4307"/>
    <property type="match status" value="1"/>
</dbReference>
<dbReference type="AlphaFoldDB" id="A0A318K5T7"/>
<protein>
    <submittedName>
        <fullName evidence="3">Uncharacterized protein DUF4307</fullName>
    </submittedName>
</protein>
<reference evidence="3 4" key="1">
    <citation type="submission" date="2018-05" db="EMBL/GenBank/DDBJ databases">
        <title>Genomic Encyclopedia of Type Strains, Phase IV (KMG-IV): sequencing the most valuable type-strain genomes for metagenomic binning, comparative biology and taxonomic classification.</title>
        <authorList>
            <person name="Goeker M."/>
        </authorList>
    </citation>
    <scope>NUCLEOTIDE SEQUENCE [LARGE SCALE GENOMIC DNA]</scope>
    <source>
        <strain evidence="3 4">DSM 44704</strain>
    </source>
</reference>
<dbReference type="RefSeq" id="WP_040738716.1">
    <property type="nucleotide sequence ID" value="NZ_QJKF01000002.1"/>
</dbReference>
<accession>A0A318K5T7</accession>
<keyword evidence="2" id="KW-1133">Transmembrane helix</keyword>
<dbReference type="EMBL" id="QJKF01000002">
    <property type="protein sequence ID" value="PXX68708.1"/>
    <property type="molecule type" value="Genomic_DNA"/>
</dbReference>
<evidence type="ECO:0000256" key="2">
    <source>
        <dbReference type="SAM" id="Phobius"/>
    </source>
</evidence>
<dbReference type="Proteomes" id="UP000247569">
    <property type="component" value="Unassembled WGS sequence"/>
</dbReference>
<dbReference type="OrthoDB" id="4425882at2"/>
<keyword evidence="2" id="KW-0472">Membrane</keyword>
<gene>
    <name evidence="3" type="ORF">DFR70_102393</name>
</gene>
<evidence type="ECO:0000313" key="4">
    <source>
        <dbReference type="Proteomes" id="UP000247569"/>
    </source>
</evidence>
<feature type="transmembrane region" description="Helical" evidence="2">
    <location>
        <begin position="30"/>
        <end position="51"/>
    </location>
</feature>
<feature type="region of interest" description="Disordered" evidence="1">
    <location>
        <begin position="1"/>
        <end position="23"/>
    </location>
</feature>
<organism evidence="3 4">
    <name type="scientific">Nocardia tenerifensis</name>
    <dbReference type="NCBI Taxonomy" id="228006"/>
    <lineage>
        <taxon>Bacteria</taxon>
        <taxon>Bacillati</taxon>
        <taxon>Actinomycetota</taxon>
        <taxon>Actinomycetes</taxon>
        <taxon>Mycobacteriales</taxon>
        <taxon>Nocardiaceae</taxon>
        <taxon>Nocardia</taxon>
    </lineage>
</organism>
<evidence type="ECO:0000256" key="1">
    <source>
        <dbReference type="SAM" id="MobiDB-lite"/>
    </source>
</evidence>
<sequence>MTDRSDASAPATHHRPTDRYGTKPPVRRRWLPLVLGVVVVLLGAGVAFIGYQKYGPKDIEAEQLGYTIDDDATVTVRIKVTRKDPARPVVCFVRAMARDSVEVGRREVLIEPSTSGTIEQTTTVKASARPASSSIYGCSSDVPSYLRAG</sequence>
<comment type="caution">
    <text evidence="3">The sequence shown here is derived from an EMBL/GenBank/DDBJ whole genome shotgun (WGS) entry which is preliminary data.</text>
</comment>
<name>A0A318K5T7_9NOCA</name>
<proteinExistence type="predicted"/>
<keyword evidence="2" id="KW-0812">Transmembrane</keyword>